<accession>A0A1I4EE67</accession>
<reference evidence="1 2" key="1">
    <citation type="submission" date="2016-10" db="EMBL/GenBank/DDBJ databases">
        <authorList>
            <person name="de Groot N.N."/>
        </authorList>
    </citation>
    <scope>NUCLEOTIDE SEQUENCE [LARGE SCALE GENOMIC DNA]</scope>
    <source>
        <strain evidence="1 2">DSM 19981</strain>
    </source>
</reference>
<dbReference type="Pfam" id="PF13704">
    <property type="entry name" value="Glyco_tranf_2_4"/>
    <property type="match status" value="1"/>
</dbReference>
<dbReference type="Gene3D" id="3.90.550.10">
    <property type="entry name" value="Spore Coat Polysaccharide Biosynthesis Protein SpsA, Chain A"/>
    <property type="match status" value="1"/>
</dbReference>
<dbReference type="Proteomes" id="UP000199473">
    <property type="component" value="Unassembled WGS sequence"/>
</dbReference>
<evidence type="ECO:0000313" key="1">
    <source>
        <dbReference type="EMBL" id="SFL03499.1"/>
    </source>
</evidence>
<organism evidence="1 2">
    <name type="scientific">Falsiroseomonas stagni DSM 19981</name>
    <dbReference type="NCBI Taxonomy" id="1123062"/>
    <lineage>
        <taxon>Bacteria</taxon>
        <taxon>Pseudomonadati</taxon>
        <taxon>Pseudomonadota</taxon>
        <taxon>Alphaproteobacteria</taxon>
        <taxon>Acetobacterales</taxon>
        <taxon>Roseomonadaceae</taxon>
        <taxon>Falsiroseomonas</taxon>
    </lineage>
</organism>
<protein>
    <submittedName>
        <fullName evidence="1">Glycosyl transferase family 2</fullName>
    </submittedName>
</protein>
<dbReference type="STRING" id="1123062.SAMN02745775_11578"/>
<dbReference type="EMBL" id="FOSQ01000015">
    <property type="protein sequence ID" value="SFL03499.1"/>
    <property type="molecule type" value="Genomic_DNA"/>
</dbReference>
<dbReference type="OrthoDB" id="3010234at2"/>
<evidence type="ECO:0000313" key="2">
    <source>
        <dbReference type="Proteomes" id="UP000199473"/>
    </source>
</evidence>
<dbReference type="AlphaFoldDB" id="A0A1I4EE67"/>
<dbReference type="InterPro" id="IPR029044">
    <property type="entry name" value="Nucleotide-diphossugar_trans"/>
</dbReference>
<dbReference type="SUPFAM" id="SSF53448">
    <property type="entry name" value="Nucleotide-diphospho-sugar transferases"/>
    <property type="match status" value="1"/>
</dbReference>
<keyword evidence="1" id="KW-0808">Transferase</keyword>
<name>A0A1I4EE67_9PROT</name>
<keyword evidence="2" id="KW-1185">Reference proteome</keyword>
<dbReference type="GO" id="GO:0016740">
    <property type="term" value="F:transferase activity"/>
    <property type="evidence" value="ECO:0007669"/>
    <property type="project" value="UniProtKB-KW"/>
</dbReference>
<dbReference type="RefSeq" id="WP_092962805.1">
    <property type="nucleotide sequence ID" value="NZ_FOSQ01000015.1"/>
</dbReference>
<gene>
    <name evidence="1" type="ORF">SAMN02745775_11578</name>
</gene>
<sequence>MSTACFRPTTAADPAPAPLLGVAVLGAAPGLADRLAGWGARAIPGQDEAALRQALADPGLRCLAWLPPGALPLRRPAAIATALLAGDHPGIGPGDAWCLAAPTARRLAAEGPADAQTLVARARASLPPPPAPLAHRRPDGAALGLADLPAAFGSGLPFAAPFHDDPMVTARILGGSIATARSPRPTLPDGLAPIGPPPAPRPGEILAVLVVRNEALRLPAALDAARALGVDRVIVIDNRSTDGTRDVALQAGAHLVDAPGDYPASGFGIAWANAVLDAWGRGHWALVLDADEQLVFPGSDRGGLRALTRHLDAAGAEAFRTILLDCFPRGALAECGYRAGEDLRAAAPLFEPPRLRREAIEGFPGTLDYGGVRERLFFPEADPTRGLRWVRQKLFNLGLRIPALRTDARFLALAPPRSPTLTKLPLIRWRDGAALLASTHRIAPMRMAAEQPTGVLLHFKFLQDFHERAVDAVTRGIHYDGSREYRRYLRKLEADPAFALAGPDAREWQGPEALVALGLMQDTPAWQRDRLAAHDQGARLPG</sequence>
<proteinExistence type="predicted"/>